<dbReference type="InterPro" id="IPR007995">
    <property type="entry name" value="DUF742"/>
</dbReference>
<keyword evidence="17" id="KW-0346">Stress response</keyword>
<evidence type="ECO:0000256" key="4">
    <source>
        <dbReference type="ARBA" id="ARBA00004370"/>
    </source>
</evidence>
<dbReference type="GO" id="GO:0004673">
    <property type="term" value="F:protein histidine kinase activity"/>
    <property type="evidence" value="ECO:0007669"/>
    <property type="project" value="UniProtKB-EC"/>
</dbReference>
<keyword evidence="18" id="KW-0464">Manganese</keyword>
<keyword evidence="7" id="KW-0808">Transferase</keyword>
<accession>S4A3X8</accession>
<proteinExistence type="predicted"/>
<comment type="catalytic activity">
    <reaction evidence="1">
        <text>ATP + protein L-histidine = ADP + protein N-phospho-L-histidine.</text>
        <dbReference type="EC" id="2.7.13.3"/>
    </reaction>
</comment>
<comment type="subcellular location">
    <subcellularLocation>
        <location evidence="4">Membrane</location>
    </subcellularLocation>
</comment>
<dbReference type="InterPro" id="IPR003660">
    <property type="entry name" value="HAMP_dom"/>
</dbReference>
<keyword evidence="16" id="KW-0902">Two-component regulatory system</keyword>
<evidence type="ECO:0000256" key="6">
    <source>
        <dbReference type="ARBA" id="ARBA00022553"/>
    </source>
</evidence>
<feature type="compositionally biased region" description="Basic and acidic residues" evidence="21">
    <location>
        <begin position="1010"/>
        <end position="1028"/>
    </location>
</feature>
<evidence type="ECO:0000256" key="19">
    <source>
        <dbReference type="ARBA" id="ARBA00040454"/>
    </source>
</evidence>
<keyword evidence="13" id="KW-0460">Magnesium</keyword>
<keyword evidence="8" id="KW-0812">Transmembrane</keyword>
<evidence type="ECO:0000256" key="18">
    <source>
        <dbReference type="ARBA" id="ARBA00023211"/>
    </source>
</evidence>
<evidence type="ECO:0000256" key="13">
    <source>
        <dbReference type="ARBA" id="ARBA00022842"/>
    </source>
</evidence>
<evidence type="ECO:0000256" key="8">
    <source>
        <dbReference type="ARBA" id="ARBA00022692"/>
    </source>
</evidence>
<dbReference type="InterPro" id="IPR003594">
    <property type="entry name" value="HATPase_dom"/>
</dbReference>
<dbReference type="PATRIC" id="fig|1286094.4.peg.1466"/>
<sequence length="1239" mass="132535">MTLSELTQQAITLSHSLADERDEVTAYIAAGRPDGKGLSESRSARVDRRIDELREAAADADTNTSVTAELRRDLARLPSVRRAALTGKTGALDAHKTYAKAITELHGLTRELAERLPPRAGSGAPALADLDHAVDQAGAARGLLLAALAVPRPAPTGTTVDPVTGLPTAPGSTGTGTDSGTGDSEEDSRRDGLSAAAQQAHVRELAALADFLDAAPAKHRATYESTVTGNGVTTAEQYLDRLTDEPKLSAADRRLDEKKLDSALSARVEAMRGAENALAAAENALAAERTKSLGALRDDDVTALEIRVALVGVLLLVAVGVCTGTARSLTRPLAALRLGAARVAAAPGTEEPVRFTGRDDEFAAVVRSVNALHGHAVALQERLTTLEADRKHLIGKRQTMADARQAMADERDALRAELAEASVHLDRVRSGIHGTFVNLALRTLGLVERQLAVIEGLEEREQDPDRLATLFKLDHLATVTRRHSENLLVLAGAEHGHQHAGPVPLVDVVRAAVSEIERYERVAIAALPPHAHIAGFAADDISHLVAELLENATSFSPPDAAVEVSGWLLENGEVMLSVQDEGIGVGAERLEELNARLADFDADDVYDQESGDGLGLGLYVVARLAARHGARVRLREQKQGGVAAVVVLPGGILADPPAPGAPGTVPAARTEAPLVHLPGSEAEANSNVLPPRAEANSHALPPRSGERDPLIAAAETTLELLAPPVPADHPDEAEPHTRPDDEVRPEQETRPKPVAQTPSEPDAALAAEELPEGEAPLPDTGATDAANGTGAPPTAPAPRTPPTVPTPPTSRCSPPRGSPSGPRRSARPPGAPRRSRGPPWTPRNCAAGSAGSSRGPTAAAATWRRNWPRRPGPRRPQVRAKATVPQMFRGTQSRRQAVDCAHAHTRFFRQARETRRGGARHGRRARAPVAAGLRRAPRVRTQQRGQEPPLAPDEPRRRGPRNPLGRRRLVRRTPAALLRPGAQRRAPPRHEPHRAPGVERRPGHHRVRARQPDHRRGPADGRRGGQADRRRHGGGQPLRDGDQRRLAARRARDARLRHDGGRVPHGALRRPRRTRPHPRTPQRAAPVDGGRVMSGGPGRPDREPPAPKLPVRGGDRKPARVRPYSLTGGRTRFGHVLLVETFVAANPALDAPEERRELAQGDPLTSRVMPEMRAIVEICRRMRTVAEISALLKMPLGVVRVLLSDLADQGKIRVYGTGHGPGQPNRALLERVLSGLRRL</sequence>
<dbReference type="Gene3D" id="3.30.565.10">
    <property type="entry name" value="Histidine kinase-like ATPase, C-terminal domain"/>
    <property type="match status" value="1"/>
</dbReference>
<protein>
    <recommendedName>
        <fullName evidence="19">Signal transduction histidine-protein kinase/phosphatase MprB</fullName>
        <ecNumber evidence="5">2.7.13.3</ecNumber>
    </recommendedName>
    <alternativeName>
        <fullName evidence="20">Mycobacterial persistence regulator B</fullName>
    </alternativeName>
</protein>
<dbReference type="PANTHER" id="PTHR44936">
    <property type="entry name" value="SENSOR PROTEIN CREC"/>
    <property type="match status" value="1"/>
</dbReference>
<dbReference type="Pfam" id="PF05331">
    <property type="entry name" value="DUF742"/>
    <property type="match status" value="1"/>
</dbReference>
<evidence type="ECO:0000256" key="15">
    <source>
        <dbReference type="ARBA" id="ARBA00022989"/>
    </source>
</evidence>
<dbReference type="InterPro" id="IPR005467">
    <property type="entry name" value="His_kinase_dom"/>
</dbReference>
<keyword evidence="15" id="KW-0472">Membrane</keyword>
<evidence type="ECO:0000259" key="22">
    <source>
        <dbReference type="PROSITE" id="PS50109"/>
    </source>
</evidence>
<evidence type="ECO:0000313" key="25">
    <source>
        <dbReference type="Proteomes" id="UP000014629"/>
    </source>
</evidence>
<evidence type="ECO:0000256" key="11">
    <source>
        <dbReference type="ARBA" id="ARBA00022801"/>
    </source>
</evidence>
<dbReference type="Pfam" id="PF08376">
    <property type="entry name" value="NIT"/>
    <property type="match status" value="1"/>
</dbReference>
<dbReference type="Pfam" id="PF02518">
    <property type="entry name" value="HATPase_c"/>
    <property type="match status" value="1"/>
</dbReference>
<feature type="compositionally biased region" description="Low complexity" evidence="21">
    <location>
        <begin position="758"/>
        <end position="778"/>
    </location>
</feature>
<dbReference type="GO" id="GO:0005524">
    <property type="term" value="F:ATP binding"/>
    <property type="evidence" value="ECO:0007669"/>
    <property type="project" value="UniProtKB-KW"/>
</dbReference>
<feature type="domain" description="HAMP" evidence="23">
    <location>
        <begin position="327"/>
        <end position="381"/>
    </location>
</feature>
<keyword evidence="25" id="KW-1185">Reference proteome</keyword>
<keyword evidence="6" id="KW-0597">Phosphoprotein</keyword>
<dbReference type="PRINTS" id="PR00344">
    <property type="entry name" value="BCTRLSENSOR"/>
</dbReference>
<reference evidence="24 25" key="1">
    <citation type="submission" date="2013-02" db="EMBL/GenBank/DDBJ databases">
        <title>Draft Genome Sequence of Streptomyces aurantiacus, Which Produces Setomimycin.</title>
        <authorList>
            <person name="Gruening B.A."/>
            <person name="Praeg A."/>
            <person name="Erxleben A."/>
            <person name="Guenther S."/>
            <person name="Mueller M."/>
        </authorList>
    </citation>
    <scope>NUCLEOTIDE SEQUENCE [LARGE SCALE GENOMIC DNA]</scope>
    <source>
        <strain evidence="24 25">JA 4570</strain>
    </source>
</reference>
<keyword evidence="15" id="KW-1133">Transmembrane helix</keyword>
<dbReference type="EMBL" id="AOPZ01000057">
    <property type="protein sequence ID" value="EPH45420.1"/>
    <property type="molecule type" value="Genomic_DNA"/>
</dbReference>
<evidence type="ECO:0000256" key="16">
    <source>
        <dbReference type="ARBA" id="ARBA00023012"/>
    </source>
</evidence>
<dbReference type="PANTHER" id="PTHR44936:SF9">
    <property type="entry name" value="SENSOR PROTEIN CREC"/>
    <property type="match status" value="1"/>
</dbReference>
<feature type="compositionally biased region" description="Basic and acidic residues" evidence="21">
    <location>
        <begin position="728"/>
        <end position="751"/>
    </location>
</feature>
<evidence type="ECO:0000256" key="5">
    <source>
        <dbReference type="ARBA" id="ARBA00012438"/>
    </source>
</evidence>
<dbReference type="GO" id="GO:0000160">
    <property type="term" value="P:phosphorelay signal transduction system"/>
    <property type="evidence" value="ECO:0007669"/>
    <property type="project" value="UniProtKB-KW"/>
</dbReference>
<feature type="compositionally biased region" description="Basic residues" evidence="21">
    <location>
        <begin position="866"/>
        <end position="878"/>
    </location>
</feature>
<dbReference type="EC" id="2.7.13.3" evidence="5"/>
<comment type="cofactor">
    <cofactor evidence="2">
        <name>Mn(2+)</name>
        <dbReference type="ChEBI" id="CHEBI:29035"/>
    </cofactor>
</comment>
<evidence type="ECO:0000256" key="2">
    <source>
        <dbReference type="ARBA" id="ARBA00001936"/>
    </source>
</evidence>
<dbReference type="AlphaFoldDB" id="S4A3X8"/>
<keyword evidence="12" id="KW-0067">ATP-binding</keyword>
<dbReference type="SUPFAM" id="SSF55874">
    <property type="entry name" value="ATPase domain of HSP90 chaperone/DNA topoisomerase II/histidine kinase"/>
    <property type="match status" value="1"/>
</dbReference>
<dbReference type="InterPro" id="IPR036890">
    <property type="entry name" value="HATPase_C_sf"/>
</dbReference>
<dbReference type="PROSITE" id="PS50109">
    <property type="entry name" value="HIS_KIN"/>
    <property type="match status" value="1"/>
</dbReference>
<feature type="compositionally biased region" description="Basic residues" evidence="21">
    <location>
        <begin position="917"/>
        <end position="926"/>
    </location>
</feature>
<comment type="caution">
    <text evidence="24">The sequence shown here is derived from an EMBL/GenBank/DDBJ whole genome shotgun (WGS) entry which is preliminary data.</text>
</comment>
<keyword evidence="11" id="KW-0378">Hydrolase</keyword>
<feature type="compositionally biased region" description="Basic and acidic residues" evidence="21">
    <location>
        <begin position="1039"/>
        <end position="1062"/>
    </location>
</feature>
<feature type="compositionally biased region" description="Pro residues" evidence="21">
    <location>
        <begin position="793"/>
        <end position="808"/>
    </location>
</feature>
<evidence type="ECO:0000256" key="20">
    <source>
        <dbReference type="ARBA" id="ARBA00041776"/>
    </source>
</evidence>
<dbReference type="SMART" id="SM00304">
    <property type="entry name" value="HAMP"/>
    <property type="match status" value="1"/>
</dbReference>
<evidence type="ECO:0000256" key="14">
    <source>
        <dbReference type="ARBA" id="ARBA00022912"/>
    </source>
</evidence>
<evidence type="ECO:0000313" key="24">
    <source>
        <dbReference type="EMBL" id="EPH45420.1"/>
    </source>
</evidence>
<keyword evidence="9" id="KW-0547">Nucleotide-binding</keyword>
<feature type="region of interest" description="Disordered" evidence="21">
    <location>
        <begin position="723"/>
        <end position="1126"/>
    </location>
</feature>
<evidence type="ECO:0000256" key="7">
    <source>
        <dbReference type="ARBA" id="ARBA00022679"/>
    </source>
</evidence>
<keyword evidence="10" id="KW-0418">Kinase</keyword>
<dbReference type="GO" id="GO:0004721">
    <property type="term" value="F:phosphoprotein phosphatase activity"/>
    <property type="evidence" value="ECO:0007669"/>
    <property type="project" value="UniProtKB-KW"/>
</dbReference>
<comment type="cofactor">
    <cofactor evidence="3">
        <name>Mg(2+)</name>
        <dbReference type="ChEBI" id="CHEBI:18420"/>
    </cofactor>
</comment>
<dbReference type="Gene3D" id="6.10.340.10">
    <property type="match status" value="1"/>
</dbReference>
<dbReference type="Proteomes" id="UP000014629">
    <property type="component" value="Unassembled WGS sequence"/>
</dbReference>
<evidence type="ECO:0000256" key="1">
    <source>
        <dbReference type="ARBA" id="ARBA00000085"/>
    </source>
</evidence>
<evidence type="ECO:0000256" key="10">
    <source>
        <dbReference type="ARBA" id="ARBA00022777"/>
    </source>
</evidence>
<dbReference type="InterPro" id="IPR050980">
    <property type="entry name" value="2C_sensor_his_kinase"/>
</dbReference>
<evidence type="ECO:0000256" key="12">
    <source>
        <dbReference type="ARBA" id="ARBA00022840"/>
    </source>
</evidence>
<evidence type="ECO:0000256" key="17">
    <source>
        <dbReference type="ARBA" id="ARBA00023016"/>
    </source>
</evidence>
<evidence type="ECO:0000256" key="21">
    <source>
        <dbReference type="SAM" id="MobiDB-lite"/>
    </source>
</evidence>
<gene>
    <name evidence="24" type="ORF">STRAU_1490</name>
</gene>
<feature type="domain" description="Histidine kinase" evidence="22">
    <location>
        <begin position="541"/>
        <end position="652"/>
    </location>
</feature>
<feature type="compositionally biased region" description="Low complexity" evidence="21">
    <location>
        <begin position="809"/>
        <end position="823"/>
    </location>
</feature>
<dbReference type="SMART" id="SM00387">
    <property type="entry name" value="HATPase_c"/>
    <property type="match status" value="1"/>
</dbReference>
<keyword evidence="14" id="KW-0904">Protein phosphatase</keyword>
<dbReference type="InterPro" id="IPR004358">
    <property type="entry name" value="Sig_transdc_His_kin-like_C"/>
</dbReference>
<dbReference type="PROSITE" id="PS50885">
    <property type="entry name" value="HAMP"/>
    <property type="match status" value="1"/>
</dbReference>
<organism evidence="24 25">
    <name type="scientific">Streptomyces aurantiacus JA 4570</name>
    <dbReference type="NCBI Taxonomy" id="1286094"/>
    <lineage>
        <taxon>Bacteria</taxon>
        <taxon>Bacillati</taxon>
        <taxon>Actinomycetota</taxon>
        <taxon>Actinomycetes</taxon>
        <taxon>Kitasatosporales</taxon>
        <taxon>Streptomycetaceae</taxon>
        <taxon>Streptomyces</taxon>
        <taxon>Streptomyces aurantiacus group</taxon>
    </lineage>
</organism>
<feature type="compositionally biased region" description="Basic and acidic residues" evidence="21">
    <location>
        <begin position="988"/>
        <end position="1001"/>
    </location>
</feature>
<feature type="compositionally biased region" description="Basic residues" evidence="21">
    <location>
        <begin position="958"/>
        <end position="971"/>
    </location>
</feature>
<dbReference type="GO" id="GO:0016020">
    <property type="term" value="C:membrane"/>
    <property type="evidence" value="ECO:0007669"/>
    <property type="project" value="UniProtKB-SubCell"/>
</dbReference>
<evidence type="ECO:0000256" key="9">
    <source>
        <dbReference type="ARBA" id="ARBA00022741"/>
    </source>
</evidence>
<feature type="region of interest" description="Disordered" evidence="21">
    <location>
        <begin position="154"/>
        <end position="198"/>
    </location>
</feature>
<evidence type="ECO:0000256" key="3">
    <source>
        <dbReference type="ARBA" id="ARBA00001946"/>
    </source>
</evidence>
<name>S4A3X8_9ACTN</name>
<evidence type="ECO:0000259" key="23">
    <source>
        <dbReference type="PROSITE" id="PS50885"/>
    </source>
</evidence>
<feature type="compositionally biased region" description="Basic residues" evidence="21">
    <location>
        <begin position="1067"/>
        <end position="1080"/>
    </location>
</feature>
<dbReference type="InterPro" id="IPR013587">
    <property type="entry name" value="Nitrate/nitrite_sensing"/>
</dbReference>